<gene>
    <name evidence="1" type="ORF">CLOSTHATH_02017</name>
</gene>
<sequence length="45" mass="5269">MVKGLRAVRRRAGSKQQLLLPAYGNSQHLFLVSMYFICYNKSYIF</sequence>
<protein>
    <submittedName>
        <fullName evidence="1">Uncharacterized protein</fullName>
    </submittedName>
</protein>
<dbReference type="EMBL" id="ACIO01000152">
    <property type="protein sequence ID" value="EFC99757.1"/>
    <property type="molecule type" value="Genomic_DNA"/>
</dbReference>
<comment type="caution">
    <text evidence="1">The sequence shown here is derived from an EMBL/GenBank/DDBJ whole genome shotgun (WGS) entry which is preliminary data.</text>
</comment>
<dbReference type="Proteomes" id="UP000004968">
    <property type="component" value="Unassembled WGS sequence"/>
</dbReference>
<evidence type="ECO:0000313" key="1">
    <source>
        <dbReference type="EMBL" id="EFC99757.1"/>
    </source>
</evidence>
<reference evidence="1 2" key="1">
    <citation type="submission" date="2010-01" db="EMBL/GenBank/DDBJ databases">
        <authorList>
            <person name="Weinstock G."/>
            <person name="Sodergren E."/>
            <person name="Clifton S."/>
            <person name="Fulton L."/>
            <person name="Fulton B."/>
            <person name="Courtney L."/>
            <person name="Fronick C."/>
            <person name="Harrison M."/>
            <person name="Strong C."/>
            <person name="Farmer C."/>
            <person name="Delahaunty K."/>
            <person name="Markovic C."/>
            <person name="Hall O."/>
            <person name="Minx P."/>
            <person name="Tomlinson C."/>
            <person name="Mitreva M."/>
            <person name="Nelson J."/>
            <person name="Hou S."/>
            <person name="Wollam A."/>
            <person name="Pepin K.H."/>
            <person name="Johnson M."/>
            <person name="Bhonagiri V."/>
            <person name="Nash W.E."/>
            <person name="Warren W."/>
            <person name="Chinwalla A."/>
            <person name="Mardis E.R."/>
            <person name="Wilson R.K."/>
        </authorList>
    </citation>
    <scope>NUCLEOTIDE SEQUENCE [LARGE SCALE GENOMIC DNA]</scope>
    <source>
        <strain evidence="1 2">DSM 13479</strain>
    </source>
</reference>
<evidence type="ECO:0000313" key="2">
    <source>
        <dbReference type="Proteomes" id="UP000004968"/>
    </source>
</evidence>
<accession>D3AEI3</accession>
<name>D3AEI3_9FIRM</name>
<dbReference type="HOGENOM" id="CLU_3200749_0_0_9"/>
<dbReference type="AlphaFoldDB" id="D3AEI3"/>
<proteinExistence type="predicted"/>
<organism evidence="1 2">
    <name type="scientific">Hungatella hathewayi DSM 13479</name>
    <dbReference type="NCBI Taxonomy" id="566550"/>
    <lineage>
        <taxon>Bacteria</taxon>
        <taxon>Bacillati</taxon>
        <taxon>Bacillota</taxon>
        <taxon>Clostridia</taxon>
        <taxon>Lachnospirales</taxon>
        <taxon>Lachnospiraceae</taxon>
        <taxon>Hungatella</taxon>
    </lineage>
</organism>